<evidence type="ECO:0000313" key="4">
    <source>
        <dbReference type="EMBL" id="ANY84543.1"/>
    </source>
</evidence>
<keyword evidence="1" id="KW-0472">Membrane</keyword>
<dbReference type="RefSeq" id="WP_099515248.1">
    <property type="nucleotide sequence ID" value="NZ_CP016619.1"/>
</dbReference>
<name>A0A1B2EX61_9HYPH</name>
<evidence type="ECO:0000256" key="1">
    <source>
        <dbReference type="SAM" id="Phobius"/>
    </source>
</evidence>
<reference evidence="4" key="1">
    <citation type="submission" date="2016-07" db="EMBL/GenBank/DDBJ databases">
        <title>Microvirga ossetica sp. nov. a new species of rhizobia isolated from root nodules of the legume species Vicia alpestris Steven originated from North Ossetia region in the Caucasus.</title>
        <authorList>
            <person name="Safronova V.I."/>
            <person name="Kuznetsova I.G."/>
            <person name="Sazanova A.L."/>
            <person name="Belimov A."/>
            <person name="Andronov E."/>
            <person name="Osledkin Y.S."/>
            <person name="Onishchuk O.P."/>
            <person name="Kurchak O.N."/>
            <person name="Shaposhnikov A.I."/>
            <person name="Willems A."/>
            <person name="Tikhonovich I.A."/>
        </authorList>
    </citation>
    <scope>NUCLEOTIDE SEQUENCE [LARGE SCALE GENOMIC DNA]</scope>
    <source>
        <strain evidence="4">V5/3M</strain>
        <plasmid evidence="4">unnamed2</plasmid>
    </source>
</reference>
<feature type="signal peptide" evidence="2">
    <location>
        <begin position="1"/>
        <end position="20"/>
    </location>
</feature>
<evidence type="ECO:0000256" key="2">
    <source>
        <dbReference type="SAM" id="SignalP"/>
    </source>
</evidence>
<keyword evidence="1" id="KW-0812">Transmembrane</keyword>
<protein>
    <submittedName>
        <fullName evidence="4">Uncharacterized protein</fullName>
    </submittedName>
</protein>
<accession>A0A1B2EX61</accession>
<evidence type="ECO:0000313" key="3">
    <source>
        <dbReference type="EMBL" id="ANY84344.1"/>
    </source>
</evidence>
<dbReference type="EMBL" id="CP016619">
    <property type="protein sequence ID" value="ANY84543.1"/>
    <property type="molecule type" value="Genomic_DNA"/>
</dbReference>
<organism evidence="4">
    <name type="scientific">Microvirga ossetica</name>
    <dbReference type="NCBI Taxonomy" id="1882682"/>
    <lineage>
        <taxon>Bacteria</taxon>
        <taxon>Pseudomonadati</taxon>
        <taxon>Pseudomonadota</taxon>
        <taxon>Alphaproteobacteria</taxon>
        <taxon>Hyphomicrobiales</taxon>
        <taxon>Methylobacteriaceae</taxon>
        <taxon>Microvirga</taxon>
    </lineage>
</organism>
<dbReference type="EMBL" id="CP016619">
    <property type="protein sequence ID" value="ANY84344.1"/>
    <property type="molecule type" value="Genomic_DNA"/>
</dbReference>
<geneLocation type="plasmid" evidence="4">
    <name>unnamed2</name>
</geneLocation>
<feature type="transmembrane region" description="Helical" evidence="1">
    <location>
        <begin position="44"/>
        <end position="61"/>
    </location>
</feature>
<keyword evidence="4" id="KW-0614">Plasmid</keyword>
<sequence length="67" mass="7177">MSKLTASMGFLFLAVSSAWAQTPAPSPAPGAPPAATVRGIADYWWIILLVIIVAAAIWYFSRSRRGV</sequence>
<gene>
    <name evidence="3" type="ORF">BB934_39710</name>
    <name evidence="4" type="ORF">BB934_40870</name>
</gene>
<dbReference type="AlphaFoldDB" id="A0A1B2EX61"/>
<keyword evidence="1" id="KW-1133">Transmembrane helix</keyword>
<proteinExistence type="predicted"/>
<keyword evidence="2" id="KW-0732">Signal</keyword>
<dbReference type="KEGG" id="moc:BB934_39710"/>
<dbReference type="KEGG" id="moc:BB934_40870"/>
<feature type="chain" id="PRO_5009090989" evidence="2">
    <location>
        <begin position="21"/>
        <end position="67"/>
    </location>
</feature>